<dbReference type="Proteomes" id="UP000266841">
    <property type="component" value="Unassembled WGS sequence"/>
</dbReference>
<dbReference type="EMBL" id="AGNL01013194">
    <property type="protein sequence ID" value="EJK67402.1"/>
    <property type="molecule type" value="Genomic_DNA"/>
</dbReference>
<evidence type="ECO:0000313" key="2">
    <source>
        <dbReference type="EMBL" id="EJK67402.1"/>
    </source>
</evidence>
<evidence type="ECO:0000256" key="1">
    <source>
        <dbReference type="SAM" id="MobiDB-lite"/>
    </source>
</evidence>
<reference evidence="2 3" key="1">
    <citation type="journal article" date="2012" name="Genome Biol.">
        <title>Genome and low-iron response of an oceanic diatom adapted to chronic iron limitation.</title>
        <authorList>
            <person name="Lommer M."/>
            <person name="Specht M."/>
            <person name="Roy A.S."/>
            <person name="Kraemer L."/>
            <person name="Andreson R."/>
            <person name="Gutowska M.A."/>
            <person name="Wolf J."/>
            <person name="Bergner S.V."/>
            <person name="Schilhabel M.B."/>
            <person name="Klostermeier U.C."/>
            <person name="Beiko R.G."/>
            <person name="Rosenstiel P."/>
            <person name="Hippler M."/>
            <person name="Laroche J."/>
        </authorList>
    </citation>
    <scope>NUCLEOTIDE SEQUENCE [LARGE SCALE GENOMIC DNA]</scope>
    <source>
        <strain evidence="2 3">CCMP1005</strain>
    </source>
</reference>
<comment type="caution">
    <text evidence="2">The sequence shown here is derived from an EMBL/GenBank/DDBJ whole genome shotgun (WGS) entry which is preliminary data.</text>
</comment>
<gene>
    <name evidence="2" type="ORF">THAOC_11574</name>
</gene>
<proteinExistence type="predicted"/>
<organism evidence="2 3">
    <name type="scientific">Thalassiosira oceanica</name>
    <name type="common">Marine diatom</name>
    <dbReference type="NCBI Taxonomy" id="159749"/>
    <lineage>
        <taxon>Eukaryota</taxon>
        <taxon>Sar</taxon>
        <taxon>Stramenopiles</taxon>
        <taxon>Ochrophyta</taxon>
        <taxon>Bacillariophyta</taxon>
        <taxon>Coscinodiscophyceae</taxon>
        <taxon>Thalassiosirophycidae</taxon>
        <taxon>Thalassiosirales</taxon>
        <taxon>Thalassiosiraceae</taxon>
        <taxon>Thalassiosira</taxon>
    </lineage>
</organism>
<feature type="compositionally biased region" description="Basic and acidic residues" evidence="1">
    <location>
        <begin position="1"/>
        <end position="15"/>
    </location>
</feature>
<feature type="region of interest" description="Disordered" evidence="1">
    <location>
        <begin position="1"/>
        <end position="69"/>
    </location>
</feature>
<name>K0TA39_THAOC</name>
<accession>K0TA39</accession>
<keyword evidence="3" id="KW-1185">Reference proteome</keyword>
<evidence type="ECO:0000313" key="3">
    <source>
        <dbReference type="Proteomes" id="UP000266841"/>
    </source>
</evidence>
<sequence length="132" mass="15161">MEGRRGRLGDRDVRRQPPPPGGRPEPARPERRPVRGHQHRGRRELGDVREHRAHQGLAALTGRRGGRGCFRHGRRRRGNLFPSSLPFSVYLALPLLSARLFDFKKVRISRPLPDVLSGRWRNSSLASRDQIR</sequence>
<protein>
    <submittedName>
        <fullName evidence="2">Uncharacterized protein</fullName>
    </submittedName>
</protein>
<dbReference type="AlphaFoldDB" id="K0TA39"/>